<reference evidence="1 2" key="1">
    <citation type="submission" date="2017-02" db="EMBL/GenBank/DDBJ databases">
        <authorList>
            <person name="Peterson S.W."/>
        </authorList>
    </citation>
    <scope>NUCLEOTIDE SEQUENCE [LARGE SCALE GENOMIC DNA]</scope>
    <source>
        <strain evidence="1 2">ATCC 27749</strain>
    </source>
</reference>
<sequence length="227" mass="25440">MIAIKKKTMLHIGYAACILLMTMALLWRSSIGYCFAYEYDSQNGTTDKDGNIYLSLDIKTDNPFIVQTDEEILSDIESGYTGYVYFGYPTCPYCRNTVPVLIDVLKENGIEKVLYCNLKKYNYQFGYSAESDIVETQHGTAAYDSLLHVLSEYTVPKTIKDAGGNSLDTGVKTIYVPAVIKFENGAPVSCWQYKDAGLKLNNGQTIYDKWTDAQAELVHKSMVGILM</sequence>
<dbReference type="Proteomes" id="UP000190286">
    <property type="component" value="Unassembled WGS sequence"/>
</dbReference>
<dbReference type="EMBL" id="FUYF01000004">
    <property type="protein sequence ID" value="SKA80086.1"/>
    <property type="molecule type" value="Genomic_DNA"/>
</dbReference>
<evidence type="ECO:0000313" key="2">
    <source>
        <dbReference type="Proteomes" id="UP000190286"/>
    </source>
</evidence>
<evidence type="ECO:0000313" key="1">
    <source>
        <dbReference type="EMBL" id="SKA80086.1"/>
    </source>
</evidence>
<dbReference type="InterPro" id="IPR046698">
    <property type="entry name" value="PedC-like"/>
</dbReference>
<dbReference type="OrthoDB" id="9792987at2"/>
<dbReference type="Pfam" id="PF20207">
    <property type="entry name" value="DUF6568"/>
    <property type="match status" value="1"/>
</dbReference>
<dbReference type="InterPro" id="IPR036249">
    <property type="entry name" value="Thioredoxin-like_sf"/>
</dbReference>
<dbReference type="GeneID" id="93337425"/>
<protein>
    <submittedName>
        <fullName evidence="1">Bacteriocin transport accessory protein, putative</fullName>
    </submittedName>
</protein>
<organism evidence="1 2">
    <name type="scientific">Gemmiger formicilis</name>
    <dbReference type="NCBI Taxonomy" id="745368"/>
    <lineage>
        <taxon>Bacteria</taxon>
        <taxon>Bacillati</taxon>
        <taxon>Bacillota</taxon>
        <taxon>Clostridia</taxon>
        <taxon>Eubacteriales</taxon>
        <taxon>Gemmiger</taxon>
    </lineage>
</organism>
<dbReference type="AlphaFoldDB" id="A0A1T4WRX8"/>
<accession>A0A1T4WRX8</accession>
<dbReference type="RefSeq" id="WP_078783949.1">
    <property type="nucleotide sequence ID" value="NZ_FUYF01000004.1"/>
</dbReference>
<dbReference type="Gene3D" id="3.40.30.10">
    <property type="entry name" value="Glutaredoxin"/>
    <property type="match status" value="1"/>
</dbReference>
<keyword evidence="2" id="KW-1185">Reference proteome</keyword>
<dbReference type="SUPFAM" id="SSF52833">
    <property type="entry name" value="Thioredoxin-like"/>
    <property type="match status" value="1"/>
</dbReference>
<gene>
    <name evidence="1" type="ORF">SAMN02745178_00948</name>
</gene>
<name>A0A1T4WRX8_9FIRM</name>
<proteinExistence type="predicted"/>